<evidence type="ECO:0000313" key="2">
    <source>
        <dbReference type="EMBL" id="KAK7028286.1"/>
    </source>
</evidence>
<proteinExistence type="predicted"/>
<dbReference type="PANTHER" id="PTHR36124">
    <property type="match status" value="1"/>
</dbReference>
<keyword evidence="1" id="KW-1133">Transmembrane helix</keyword>
<dbReference type="EMBL" id="JAWWNJ010000028">
    <property type="protein sequence ID" value="KAK7028286.1"/>
    <property type="molecule type" value="Genomic_DNA"/>
</dbReference>
<keyword evidence="3" id="KW-1185">Reference proteome</keyword>
<keyword evidence="1" id="KW-0812">Transmembrane</keyword>
<keyword evidence="1" id="KW-0472">Membrane</keyword>
<gene>
    <name evidence="2" type="ORF">R3P38DRAFT_2525928</name>
</gene>
<dbReference type="InterPro" id="IPR046366">
    <property type="entry name" value="MPAB"/>
</dbReference>
<accession>A0AAW0BPS2</accession>
<dbReference type="PANTHER" id="PTHR36124:SF1">
    <property type="entry name" value="ER-BOUND OXYGENASE MPAB_MPAB'_RUBBER OXYGENASE CATALYTIC DOMAIN-CONTAINING PROTEIN"/>
    <property type="match status" value="1"/>
</dbReference>
<dbReference type="Proteomes" id="UP001362999">
    <property type="component" value="Unassembled WGS sequence"/>
</dbReference>
<dbReference type="GO" id="GO:0016491">
    <property type="term" value="F:oxidoreductase activity"/>
    <property type="evidence" value="ECO:0007669"/>
    <property type="project" value="InterPro"/>
</dbReference>
<evidence type="ECO:0008006" key="4">
    <source>
        <dbReference type="Google" id="ProtNLM"/>
    </source>
</evidence>
<protein>
    <recommendedName>
        <fullName evidence="4">ER-bound oxygenase mpaB/mpaB'/Rubber oxygenase catalytic domain-containing protein</fullName>
    </recommendedName>
</protein>
<comment type="caution">
    <text evidence="2">The sequence shown here is derived from an EMBL/GenBank/DDBJ whole genome shotgun (WGS) entry which is preliminary data.</text>
</comment>
<reference evidence="2 3" key="1">
    <citation type="journal article" date="2024" name="J Genomics">
        <title>Draft genome sequencing and assembly of Favolaschia claudopus CIRM-BRFM 2984 isolated from oak limbs.</title>
        <authorList>
            <person name="Navarro D."/>
            <person name="Drula E."/>
            <person name="Chaduli D."/>
            <person name="Cazenave R."/>
            <person name="Ahrendt S."/>
            <person name="Wang J."/>
            <person name="Lipzen A."/>
            <person name="Daum C."/>
            <person name="Barry K."/>
            <person name="Grigoriev I.V."/>
            <person name="Favel A."/>
            <person name="Rosso M.N."/>
            <person name="Martin F."/>
        </authorList>
    </citation>
    <scope>NUCLEOTIDE SEQUENCE [LARGE SCALE GENOMIC DNA]</scope>
    <source>
        <strain evidence="2 3">CIRM-BRFM 2984</strain>
    </source>
</reference>
<feature type="transmembrane region" description="Helical" evidence="1">
    <location>
        <begin position="20"/>
        <end position="37"/>
    </location>
</feature>
<dbReference type="AlphaFoldDB" id="A0AAW0BPS2"/>
<evidence type="ECO:0000256" key="1">
    <source>
        <dbReference type="SAM" id="Phobius"/>
    </source>
</evidence>
<name>A0AAW0BPS2_9AGAR</name>
<sequence>MTTSLLDRFPWLLSLYPKSSVFLAAALVYLGLVRSLRWRRYNAIHKKYSAKFRANSLTPEEAQEIMQLSFLWDMPTLGEYSLAFALFKTYAIPTISKLLLDTKQLASQPLVAKRYGDTEILIATWMACPLAGRLVTANPGDPIDDPRASIALARVNWLHSRYKISNDDYLYTLGLFAFEPQAWAAQYGWRALSPLERQATNIIQGAFIYWSEVGRKMNIKNIPATEEEYRAWLQNYEEEHMVPAQTNHDVANYTTEELLFMVPKALRPFFQTLTHSMLEDRVRIAMMQPKAPGYAKYIIDATMGLFACVERYLLLPRRKPFAICQVDMPKIHAGQPAPLLHPTKYPSKPWYKPRGRGLGGYLLDRFLVVVGFHDDIPRPEYRCEGYRIQEVGPLRYEKEGHEQIMKMAEEIQGCPIGDAWKAKATS</sequence>
<evidence type="ECO:0000313" key="3">
    <source>
        <dbReference type="Proteomes" id="UP001362999"/>
    </source>
</evidence>
<organism evidence="2 3">
    <name type="scientific">Favolaschia claudopus</name>
    <dbReference type="NCBI Taxonomy" id="2862362"/>
    <lineage>
        <taxon>Eukaryota</taxon>
        <taxon>Fungi</taxon>
        <taxon>Dikarya</taxon>
        <taxon>Basidiomycota</taxon>
        <taxon>Agaricomycotina</taxon>
        <taxon>Agaricomycetes</taxon>
        <taxon>Agaricomycetidae</taxon>
        <taxon>Agaricales</taxon>
        <taxon>Marasmiineae</taxon>
        <taxon>Mycenaceae</taxon>
        <taxon>Favolaschia</taxon>
    </lineage>
</organism>